<keyword evidence="8 15" id="KW-0805">Transcription regulation</keyword>
<dbReference type="Gene3D" id="3.90.930.40">
    <property type="match status" value="1"/>
</dbReference>
<keyword evidence="4 15" id="KW-0479">Metal-binding</keyword>
<dbReference type="GO" id="GO:0051864">
    <property type="term" value="F:histone H3K36 demethylase activity"/>
    <property type="evidence" value="ECO:0007669"/>
    <property type="project" value="TreeGrafter"/>
</dbReference>
<feature type="domain" description="JmjC" evidence="17">
    <location>
        <begin position="142"/>
        <end position="274"/>
    </location>
</feature>
<dbReference type="PANTHER" id="PTHR13096">
    <property type="entry name" value="MINA53 MYC INDUCED NUCLEAR ANTIGEN"/>
    <property type="match status" value="1"/>
</dbReference>
<organism evidence="18 19">
    <name type="scientific">Seriola dumerili</name>
    <name type="common">Greater amberjack</name>
    <name type="synonym">Caranx dumerili</name>
    <dbReference type="NCBI Taxonomy" id="41447"/>
    <lineage>
        <taxon>Eukaryota</taxon>
        <taxon>Metazoa</taxon>
        <taxon>Chordata</taxon>
        <taxon>Craniata</taxon>
        <taxon>Vertebrata</taxon>
        <taxon>Euteleostomi</taxon>
        <taxon>Actinopterygii</taxon>
        <taxon>Neopterygii</taxon>
        <taxon>Teleostei</taxon>
        <taxon>Neoteleostei</taxon>
        <taxon>Acanthomorphata</taxon>
        <taxon>Carangaria</taxon>
        <taxon>Carangiformes</taxon>
        <taxon>Carangidae</taxon>
        <taxon>Seriola</taxon>
    </lineage>
</organism>
<comment type="catalytic activity">
    <reaction evidence="14">
        <text>L-histidyl-[protein] + 2-oxoglutarate + O2 = (3S)-3-hydroxy-L-histidyl-[protein] + succinate + CO2</text>
        <dbReference type="Rhea" id="RHEA:54256"/>
        <dbReference type="Rhea" id="RHEA-COMP:9745"/>
        <dbReference type="Rhea" id="RHEA-COMP:13840"/>
        <dbReference type="ChEBI" id="CHEBI:15379"/>
        <dbReference type="ChEBI" id="CHEBI:16526"/>
        <dbReference type="ChEBI" id="CHEBI:16810"/>
        <dbReference type="ChEBI" id="CHEBI:29979"/>
        <dbReference type="ChEBI" id="CHEBI:30031"/>
        <dbReference type="ChEBI" id="CHEBI:138021"/>
        <dbReference type="EC" id="1.14.11.79"/>
    </reaction>
</comment>
<comment type="cofactor">
    <cofactor evidence="15">
        <name>Fe(2+)</name>
        <dbReference type="ChEBI" id="CHEBI:29033"/>
    </cofactor>
    <text evidence="15">Binds 1 Fe(2+) ion per subunit.</text>
</comment>
<protein>
    <recommendedName>
        <fullName evidence="15">Bifunctional lysine-specific demethylase and histidyl-hydroxylase</fullName>
        <ecNumber evidence="15">1.14.11.-</ecNumber>
    </recommendedName>
</protein>
<evidence type="ECO:0000256" key="16">
    <source>
        <dbReference type="SAM" id="MobiDB-lite"/>
    </source>
</evidence>
<dbReference type="EC" id="1.14.11.-" evidence="15"/>
<dbReference type="GO" id="GO:0005730">
    <property type="term" value="C:nucleolus"/>
    <property type="evidence" value="ECO:0007669"/>
    <property type="project" value="UniProtKB-SubCell"/>
</dbReference>
<evidence type="ECO:0000256" key="2">
    <source>
        <dbReference type="ARBA" id="ARBA00022517"/>
    </source>
</evidence>
<keyword evidence="3" id="KW-0597">Phosphoprotein</keyword>
<dbReference type="Gene3D" id="1.10.10.1500">
    <property type="entry name" value="JmjC domain-containing ribosomal oxygenase (ROX), dimer domain"/>
    <property type="match status" value="1"/>
</dbReference>
<evidence type="ECO:0000313" key="19">
    <source>
        <dbReference type="Proteomes" id="UP000261420"/>
    </source>
</evidence>
<dbReference type="AlphaFoldDB" id="A0A3B4UR62"/>
<evidence type="ECO:0000256" key="5">
    <source>
        <dbReference type="ARBA" id="ARBA00022964"/>
    </source>
</evidence>
<dbReference type="InterPro" id="IPR039994">
    <property type="entry name" value="NO66-like"/>
</dbReference>
<dbReference type="InterPro" id="IPR007303">
    <property type="entry name" value="TIP41-like"/>
</dbReference>
<dbReference type="Pfam" id="PF20514">
    <property type="entry name" value="WHD_ROXA"/>
    <property type="match status" value="1"/>
</dbReference>
<dbReference type="Pfam" id="PF08007">
    <property type="entry name" value="JmjC_2"/>
    <property type="match status" value="1"/>
</dbReference>
<comment type="catalytic activity">
    <reaction evidence="13">
        <text>L-histidyl-[ribosomal protein uL15] + 2-oxoglutarate + O2 = (3S)-3-hydroxy-L-histidyl-[ribosomal protein uL15] + succinate + CO2</text>
        <dbReference type="Rhea" id="RHEA:54024"/>
        <dbReference type="Rhea" id="RHEA-COMP:13760"/>
        <dbReference type="Rhea" id="RHEA-COMP:13761"/>
        <dbReference type="ChEBI" id="CHEBI:15379"/>
        <dbReference type="ChEBI" id="CHEBI:16526"/>
        <dbReference type="ChEBI" id="CHEBI:16810"/>
        <dbReference type="ChEBI" id="CHEBI:29979"/>
        <dbReference type="ChEBI" id="CHEBI:30031"/>
        <dbReference type="ChEBI" id="CHEBI:138021"/>
    </reaction>
</comment>
<reference evidence="18" key="1">
    <citation type="submission" date="2025-08" db="UniProtKB">
        <authorList>
            <consortium name="Ensembl"/>
        </authorList>
    </citation>
    <scope>IDENTIFICATION</scope>
</reference>
<evidence type="ECO:0000256" key="15">
    <source>
        <dbReference type="RuleBase" id="RU366061"/>
    </source>
</evidence>
<dbReference type="GO" id="GO:0032453">
    <property type="term" value="F:histone H3K4 demethylase activity"/>
    <property type="evidence" value="ECO:0007669"/>
    <property type="project" value="TreeGrafter"/>
</dbReference>
<dbReference type="PROSITE" id="PS51184">
    <property type="entry name" value="JMJC"/>
    <property type="match status" value="1"/>
</dbReference>
<evidence type="ECO:0000256" key="14">
    <source>
        <dbReference type="ARBA" id="ARBA00049465"/>
    </source>
</evidence>
<dbReference type="GO" id="GO:0036139">
    <property type="term" value="F:peptidyl-histidine dioxygenase activity"/>
    <property type="evidence" value="ECO:0007669"/>
    <property type="project" value="UniProtKB-EC"/>
</dbReference>
<dbReference type="GO" id="GO:0042254">
    <property type="term" value="P:ribosome biogenesis"/>
    <property type="evidence" value="ECO:0007669"/>
    <property type="project" value="UniProtKB-KW"/>
</dbReference>
<evidence type="ECO:0000256" key="3">
    <source>
        <dbReference type="ARBA" id="ARBA00022553"/>
    </source>
</evidence>
<keyword evidence="10 15" id="KW-0539">Nucleus</keyword>
<dbReference type="GeneTree" id="ENSGT00390000000083"/>
<dbReference type="InterPro" id="IPR003347">
    <property type="entry name" value="JmjC_dom"/>
</dbReference>
<dbReference type="Pfam" id="PF04176">
    <property type="entry name" value="TIP41"/>
    <property type="match status" value="1"/>
</dbReference>
<evidence type="ECO:0000256" key="12">
    <source>
        <dbReference type="ARBA" id="ARBA00046256"/>
    </source>
</evidence>
<evidence type="ECO:0000256" key="10">
    <source>
        <dbReference type="ARBA" id="ARBA00023242"/>
    </source>
</evidence>
<proteinExistence type="inferred from homology"/>
<reference evidence="18" key="2">
    <citation type="submission" date="2025-09" db="UniProtKB">
        <authorList>
            <consortium name="Ensembl"/>
        </authorList>
    </citation>
    <scope>IDENTIFICATION</scope>
</reference>
<keyword evidence="5 15" id="KW-0223">Dioxygenase</keyword>
<evidence type="ECO:0000256" key="9">
    <source>
        <dbReference type="ARBA" id="ARBA00023163"/>
    </source>
</evidence>
<evidence type="ECO:0000256" key="1">
    <source>
        <dbReference type="ARBA" id="ARBA00004604"/>
    </source>
</evidence>
<evidence type="ECO:0000256" key="7">
    <source>
        <dbReference type="ARBA" id="ARBA00023004"/>
    </source>
</evidence>
<sequence>MPKKSKTKNVKRRSSDDEQLQPKLSRVEQSDTPAPLCFQSPVSLFESLIQPMGTEQFFREYWEKKPLHLQRSDSSTASYYQSLFQLSDLQSLCSQGLSYYRDINVVRCINGKKKVLNKEGQVKSSVLNKYLVQNKATIQFHQPQRFKDELWRIQEKLESFFGALVGSNVYITPQESQGLPAHYDDVEVFILQLEGQKRWLLYNPTVRLAAEYSLESAERIGSPTHDIILKAGDLLYFPRGTIHQASTPAGVDHSTHLTLSTYQRMSWGDLLLDIFPSFLCDSSRTEVSLREGMPRRLLLGSSEGLDTSSRLATALRSLADELETGMLEVRSTHMKRDFIMNRLPPYSQQLLTPSERIPALEDMVCLRCKDHMVVTVEQSQERTDEATELVVFVLHSLKNQRESHMMGEVCDEEEEHDVSKGLKFPLSHLQALRQLQQAEQLAVAQLQLPTQEAKLSLVLALWSESLLELMLASLSTMMSHGFKSSKQDFTFGPWKVTAAKNHIMKSKDIERLAEEMSMPLPEMLFGDNILRIHHTDGYGIEFNAVDALKRVNNMEDAVKVACAQEWQESRADSEHSKEVVRPYDWTYTTDYRGTLIGEGVQIQVTETAERINMEKLKAREQIMFFDDVLLFEDELHDHGVSMISVKIRVMPTSFFLLLRFFLRVDGVLIRINDTRLYHEAGKNYMLREFSTRESKISELKNVPASLYTDPNEIAQHLTLKLTVCEKLELPVIEPQTAADEAPQ</sequence>
<keyword evidence="7 15" id="KW-0408">Iron</keyword>
<evidence type="ECO:0000313" key="18">
    <source>
        <dbReference type="Ensembl" id="ENSSDUP00000020934.1"/>
    </source>
</evidence>
<accession>A0A3B4UR62</accession>
<evidence type="ECO:0000256" key="11">
    <source>
        <dbReference type="ARBA" id="ARBA00034314"/>
    </source>
</evidence>
<keyword evidence="19" id="KW-1185">Reference proteome</keyword>
<feature type="region of interest" description="Disordered" evidence="16">
    <location>
        <begin position="1"/>
        <end position="32"/>
    </location>
</feature>
<dbReference type="PANTHER" id="PTHR13096:SF7">
    <property type="entry name" value="RIBOSOMAL OXYGENASE 2"/>
    <property type="match status" value="1"/>
</dbReference>
<evidence type="ECO:0000259" key="17">
    <source>
        <dbReference type="PROSITE" id="PS51184"/>
    </source>
</evidence>
<dbReference type="InterPro" id="IPR046799">
    <property type="entry name" value="ROXA-like_wH"/>
</dbReference>
<comment type="similarity">
    <text evidence="11">Belongs to the ROX family. MINA53 subfamily.</text>
</comment>
<dbReference type="SUPFAM" id="SSF51197">
    <property type="entry name" value="Clavaminate synthase-like"/>
    <property type="match status" value="1"/>
</dbReference>
<evidence type="ECO:0000256" key="6">
    <source>
        <dbReference type="ARBA" id="ARBA00023002"/>
    </source>
</evidence>
<keyword evidence="9 15" id="KW-0804">Transcription</keyword>
<dbReference type="Gene3D" id="2.60.120.650">
    <property type="entry name" value="Cupin"/>
    <property type="match status" value="1"/>
</dbReference>
<feature type="compositionally biased region" description="Basic residues" evidence="16">
    <location>
        <begin position="1"/>
        <end position="12"/>
    </location>
</feature>
<comment type="subcellular location">
    <subcellularLocation>
        <location evidence="1">Nucleus</location>
        <location evidence="1">Nucleolus</location>
    </subcellularLocation>
</comment>
<evidence type="ECO:0000256" key="13">
    <source>
        <dbReference type="ARBA" id="ARBA00047687"/>
    </source>
</evidence>
<evidence type="ECO:0000256" key="4">
    <source>
        <dbReference type="ARBA" id="ARBA00022723"/>
    </source>
</evidence>
<dbReference type="Proteomes" id="UP000261420">
    <property type="component" value="Unplaced"/>
</dbReference>
<evidence type="ECO:0000256" key="8">
    <source>
        <dbReference type="ARBA" id="ARBA00023015"/>
    </source>
</evidence>
<keyword evidence="2" id="KW-0690">Ribosome biogenesis</keyword>
<dbReference type="Ensembl" id="ENSSDUT00000021312.1">
    <property type="protein sequence ID" value="ENSSDUP00000020934.1"/>
    <property type="gene ID" value="ENSSDUG00000015220.1"/>
</dbReference>
<name>A0A3B4UR62_SERDU</name>
<keyword evidence="6 15" id="KW-0560">Oxidoreductase</keyword>
<dbReference type="STRING" id="41447.ENSSDUP00000020934"/>
<dbReference type="GO" id="GO:0005506">
    <property type="term" value="F:iron ion binding"/>
    <property type="evidence" value="ECO:0007669"/>
    <property type="project" value="UniProtKB-UniRule"/>
</dbReference>
<comment type="function">
    <text evidence="12">Oxygenase that can act as both a histone lysine demethylase and a ribosomal histidine hydroxylase. Is involved in the demethylation of trimethylated 'Lys-9' on histone H3 (H3K9me3), leading to an increase in ribosomal RNA expression. Also catalyzes the hydroxylation of 60S ribosomal protein L27a on 'His-39'. May play an important role in cell growth and survival. May be involved in ribosome biogenesis, most likely during the assembly process of pre-ribosomal particles.</text>
</comment>